<dbReference type="InterPro" id="IPR029151">
    <property type="entry name" value="Sensor-like_sf"/>
</dbReference>
<dbReference type="GO" id="GO:0000156">
    <property type="term" value="F:phosphorelay response regulator activity"/>
    <property type="evidence" value="ECO:0007669"/>
    <property type="project" value="TreeGrafter"/>
</dbReference>
<evidence type="ECO:0000256" key="3">
    <source>
        <dbReference type="ARBA" id="ARBA00012438"/>
    </source>
</evidence>
<evidence type="ECO:0000256" key="10">
    <source>
        <dbReference type="ARBA" id="ARBA00022840"/>
    </source>
</evidence>
<dbReference type="AlphaFoldDB" id="A0A1F4V537"/>
<reference evidence="19 20" key="1">
    <citation type="journal article" date="2016" name="Nat. Commun.">
        <title>Thousands of microbial genomes shed light on interconnected biogeochemical processes in an aquifer system.</title>
        <authorList>
            <person name="Anantharaman K."/>
            <person name="Brown C.T."/>
            <person name="Hug L.A."/>
            <person name="Sharon I."/>
            <person name="Castelle C.J."/>
            <person name="Probst A.J."/>
            <person name="Thomas B.C."/>
            <person name="Singh A."/>
            <person name="Wilkins M.J."/>
            <person name="Karaoz U."/>
            <person name="Brodie E.L."/>
            <person name="Williams K.H."/>
            <person name="Hubbard S.S."/>
            <person name="Banfield J.F."/>
        </authorList>
    </citation>
    <scope>NUCLEOTIDE SEQUENCE [LARGE SCALE GENOMIC DNA]</scope>
</reference>
<dbReference type="PROSITE" id="PS50885">
    <property type="entry name" value="HAMP"/>
    <property type="match status" value="1"/>
</dbReference>
<evidence type="ECO:0000256" key="1">
    <source>
        <dbReference type="ARBA" id="ARBA00000085"/>
    </source>
</evidence>
<evidence type="ECO:0000256" key="12">
    <source>
        <dbReference type="ARBA" id="ARBA00023012"/>
    </source>
</evidence>
<dbReference type="CDD" id="cd00082">
    <property type="entry name" value="HisKA"/>
    <property type="match status" value="1"/>
</dbReference>
<dbReference type="PRINTS" id="PR00344">
    <property type="entry name" value="BCTRLSENSOR"/>
</dbReference>
<dbReference type="InterPro" id="IPR000014">
    <property type="entry name" value="PAS"/>
</dbReference>
<dbReference type="Gene3D" id="3.30.565.10">
    <property type="entry name" value="Histidine kinase-like ATPase, C-terminal domain"/>
    <property type="match status" value="1"/>
</dbReference>
<keyword evidence="9" id="KW-0418">Kinase</keyword>
<evidence type="ECO:0000256" key="4">
    <source>
        <dbReference type="ARBA" id="ARBA00022475"/>
    </source>
</evidence>
<dbReference type="Pfam" id="PF13426">
    <property type="entry name" value="PAS_9"/>
    <property type="match status" value="1"/>
</dbReference>
<accession>A0A1F4V537</accession>
<evidence type="ECO:0000256" key="14">
    <source>
        <dbReference type="SAM" id="Coils"/>
    </source>
</evidence>
<dbReference type="InterPro" id="IPR004358">
    <property type="entry name" value="Sig_transdc_His_kin-like_C"/>
</dbReference>
<dbReference type="SMART" id="SM00388">
    <property type="entry name" value="HisKA"/>
    <property type="match status" value="1"/>
</dbReference>
<comment type="caution">
    <text evidence="19">The sequence shown here is derived from an EMBL/GenBank/DDBJ whole genome shotgun (WGS) entry which is preliminary data.</text>
</comment>
<feature type="transmembrane region" description="Helical" evidence="15">
    <location>
        <begin position="286"/>
        <end position="305"/>
    </location>
</feature>
<keyword evidence="13 15" id="KW-0472">Membrane</keyword>
<dbReference type="Pfam" id="PF00512">
    <property type="entry name" value="HisKA"/>
    <property type="match status" value="1"/>
</dbReference>
<keyword evidence="10" id="KW-0067">ATP-binding</keyword>
<evidence type="ECO:0000256" key="2">
    <source>
        <dbReference type="ARBA" id="ARBA00004651"/>
    </source>
</evidence>
<dbReference type="STRING" id="1802624.A2982_01875"/>
<dbReference type="SMART" id="SM00304">
    <property type="entry name" value="HAMP"/>
    <property type="match status" value="1"/>
</dbReference>
<dbReference type="SUPFAM" id="SSF47384">
    <property type="entry name" value="Homodimeric domain of signal transducing histidine kinase"/>
    <property type="match status" value="1"/>
</dbReference>
<dbReference type="Gene3D" id="1.10.287.130">
    <property type="match status" value="1"/>
</dbReference>
<dbReference type="CDD" id="cd00130">
    <property type="entry name" value="PAS"/>
    <property type="match status" value="1"/>
</dbReference>
<dbReference type="PANTHER" id="PTHR42878:SF7">
    <property type="entry name" value="SENSOR HISTIDINE KINASE GLRK"/>
    <property type="match status" value="1"/>
</dbReference>
<dbReference type="SUPFAM" id="SSF158472">
    <property type="entry name" value="HAMP domain-like"/>
    <property type="match status" value="1"/>
</dbReference>
<dbReference type="GO" id="GO:0030295">
    <property type="term" value="F:protein kinase activator activity"/>
    <property type="evidence" value="ECO:0007669"/>
    <property type="project" value="TreeGrafter"/>
</dbReference>
<evidence type="ECO:0000313" key="19">
    <source>
        <dbReference type="EMBL" id="OGC52311.1"/>
    </source>
</evidence>
<dbReference type="FunFam" id="3.30.565.10:FF:000037">
    <property type="entry name" value="Hybrid sensor histidine kinase/response regulator"/>
    <property type="match status" value="1"/>
</dbReference>
<dbReference type="Pfam" id="PF00672">
    <property type="entry name" value="HAMP"/>
    <property type="match status" value="1"/>
</dbReference>
<keyword evidence="7 15" id="KW-0812">Transmembrane</keyword>
<dbReference type="NCBIfam" id="TIGR00229">
    <property type="entry name" value="sensory_box"/>
    <property type="match status" value="1"/>
</dbReference>
<dbReference type="EMBL" id="MEVH01000003">
    <property type="protein sequence ID" value="OGC52311.1"/>
    <property type="molecule type" value="Genomic_DNA"/>
</dbReference>
<dbReference type="InterPro" id="IPR036097">
    <property type="entry name" value="HisK_dim/P_sf"/>
</dbReference>
<dbReference type="Proteomes" id="UP000178771">
    <property type="component" value="Unassembled WGS sequence"/>
</dbReference>
<comment type="catalytic activity">
    <reaction evidence="1">
        <text>ATP + protein L-histidine = ADP + protein N-phospho-L-histidine.</text>
        <dbReference type="EC" id="2.7.13.3"/>
    </reaction>
</comment>
<dbReference type="Gene3D" id="6.10.340.10">
    <property type="match status" value="1"/>
</dbReference>
<evidence type="ECO:0000256" key="9">
    <source>
        <dbReference type="ARBA" id="ARBA00022777"/>
    </source>
</evidence>
<dbReference type="SMART" id="SM00091">
    <property type="entry name" value="PAS"/>
    <property type="match status" value="1"/>
</dbReference>
<dbReference type="CDD" id="cd06225">
    <property type="entry name" value="HAMP"/>
    <property type="match status" value="1"/>
</dbReference>
<dbReference type="InterPro" id="IPR050351">
    <property type="entry name" value="BphY/WalK/GraS-like"/>
</dbReference>
<evidence type="ECO:0000259" key="17">
    <source>
        <dbReference type="PROSITE" id="PS50112"/>
    </source>
</evidence>
<dbReference type="InterPro" id="IPR033479">
    <property type="entry name" value="dCache_1"/>
</dbReference>
<dbReference type="InterPro" id="IPR003660">
    <property type="entry name" value="HAMP_dom"/>
</dbReference>
<dbReference type="InterPro" id="IPR005467">
    <property type="entry name" value="His_kinase_dom"/>
</dbReference>
<dbReference type="SUPFAM" id="SSF103190">
    <property type="entry name" value="Sensory domain-like"/>
    <property type="match status" value="1"/>
</dbReference>
<keyword evidence="6" id="KW-0808">Transferase</keyword>
<dbReference type="SUPFAM" id="SSF55785">
    <property type="entry name" value="PYP-like sensor domain (PAS domain)"/>
    <property type="match status" value="1"/>
</dbReference>
<proteinExistence type="predicted"/>
<dbReference type="Pfam" id="PF02518">
    <property type="entry name" value="HATPase_c"/>
    <property type="match status" value="1"/>
</dbReference>
<dbReference type="Gene3D" id="3.30.450.20">
    <property type="entry name" value="PAS domain"/>
    <property type="match status" value="2"/>
</dbReference>
<dbReference type="GO" id="GO:0005524">
    <property type="term" value="F:ATP binding"/>
    <property type="evidence" value="ECO:0007669"/>
    <property type="project" value="UniProtKB-KW"/>
</dbReference>
<evidence type="ECO:0000313" key="20">
    <source>
        <dbReference type="Proteomes" id="UP000178771"/>
    </source>
</evidence>
<gene>
    <name evidence="19" type="ORF">A2982_01875</name>
</gene>
<dbReference type="SUPFAM" id="SSF55874">
    <property type="entry name" value="ATPase domain of HSP90 chaperone/DNA topoisomerase II/histidine kinase"/>
    <property type="match status" value="1"/>
</dbReference>
<feature type="domain" description="HAMP" evidence="18">
    <location>
        <begin position="307"/>
        <end position="359"/>
    </location>
</feature>
<dbReference type="InterPro" id="IPR036890">
    <property type="entry name" value="HATPase_C_sf"/>
</dbReference>
<evidence type="ECO:0000256" key="7">
    <source>
        <dbReference type="ARBA" id="ARBA00022692"/>
    </source>
</evidence>
<evidence type="ECO:0000256" key="5">
    <source>
        <dbReference type="ARBA" id="ARBA00022553"/>
    </source>
</evidence>
<evidence type="ECO:0000256" key="13">
    <source>
        <dbReference type="ARBA" id="ARBA00023136"/>
    </source>
</evidence>
<dbReference type="PROSITE" id="PS50109">
    <property type="entry name" value="HIS_KIN"/>
    <property type="match status" value="1"/>
</dbReference>
<keyword evidence="14" id="KW-0175">Coiled coil</keyword>
<evidence type="ECO:0000259" key="16">
    <source>
        <dbReference type="PROSITE" id="PS50109"/>
    </source>
</evidence>
<dbReference type="GO" id="GO:0007234">
    <property type="term" value="P:osmosensory signaling via phosphorelay pathway"/>
    <property type="evidence" value="ECO:0007669"/>
    <property type="project" value="TreeGrafter"/>
</dbReference>
<keyword evidence="11 15" id="KW-1133">Transmembrane helix</keyword>
<dbReference type="InterPro" id="IPR003594">
    <property type="entry name" value="HATPase_dom"/>
</dbReference>
<dbReference type="GO" id="GO:0000155">
    <property type="term" value="F:phosphorelay sensor kinase activity"/>
    <property type="evidence" value="ECO:0007669"/>
    <property type="project" value="InterPro"/>
</dbReference>
<evidence type="ECO:0000256" key="11">
    <source>
        <dbReference type="ARBA" id="ARBA00022989"/>
    </source>
</evidence>
<keyword evidence="12" id="KW-0902">Two-component regulatory system</keyword>
<feature type="domain" description="PAS" evidence="17">
    <location>
        <begin position="406"/>
        <end position="450"/>
    </location>
</feature>
<dbReference type="GO" id="GO:0005886">
    <property type="term" value="C:plasma membrane"/>
    <property type="evidence" value="ECO:0007669"/>
    <property type="project" value="UniProtKB-SubCell"/>
</dbReference>
<feature type="domain" description="Histidine kinase" evidence="16">
    <location>
        <begin position="541"/>
        <end position="761"/>
    </location>
</feature>
<keyword evidence="8" id="KW-0547">Nucleotide-binding</keyword>
<dbReference type="PANTHER" id="PTHR42878">
    <property type="entry name" value="TWO-COMPONENT HISTIDINE KINASE"/>
    <property type="match status" value="1"/>
</dbReference>
<dbReference type="FunFam" id="1.10.287.130:FF:000001">
    <property type="entry name" value="Two-component sensor histidine kinase"/>
    <property type="match status" value="1"/>
</dbReference>
<sequence length="764" mass="86289">MKLSIRYKLLFSFSFVLFLSFLVFTIGYSITVDTIKAQTPALQLEKAEQAKSEVQNFVTDTETNLLGISESFKEDNSIDRKFLKNTIYGTLRLSRFFASITILTDQGKEIVKMDRHGETPESELSYEIPTSTFYDAVNGKSNITKVYFAEDDNVPRMDIFYPILNENGRALGVIKGNLELENLWDIISQVKSGKTGFAYLVDEEGRLIAHPNSDFLSKDPILADRNIVKFLLESDASGAGQDFIYSNEKNIEVISNGLSIPGLNWAVIIEQPLSEAYREIYLLNKLFYASIISSFLLLTAISLLISENIARPIRMLQKHTEKIKQGDLDEKINITSNDEIEDLGNSFNLMTARLSESIDDLKSNIVQLQEQKGRLDQSARLLLRRDLDLRKVYEDLQVQTDNITAETNKLKVIIAGIEDGVIAVDFDRKIQLFNKSAEKITGYKLEEVTGGYIGDFINVFVDGEELKPEEYCADKIKTKDIAELESKEITILGKNNKKTYVRFTIGHLDQMKNINVGIILTLHDITKEYELEKMKLDFVSMAAHELRTPITTIRGYLSVFIDENSKAMNKDQMTFLNRIDTAAAQLSALIEDLLNVSRIDKGTFKLEIEETDWISTVEESVNEIKEHAEDKNISVKFTRPKDKSIEVNVDKLRIKEVLTNLLTNAINYTPSKGKVEISIENTKTSVITNVKDTGVGIPSHAIPKLFRKFYRVSGELEEGSKGTGLGLYIAKSIVNMHYGKISVKSKEGKGSVFSFSLPKKRNKT</sequence>
<dbReference type="PROSITE" id="PS50112">
    <property type="entry name" value="PAS"/>
    <property type="match status" value="1"/>
</dbReference>
<comment type="subcellular location">
    <subcellularLocation>
        <location evidence="2">Cell membrane</location>
        <topology evidence="2">Multi-pass membrane protein</topology>
    </subcellularLocation>
</comment>
<protein>
    <recommendedName>
        <fullName evidence="3">histidine kinase</fullName>
        <ecNumber evidence="3">2.7.13.3</ecNumber>
    </recommendedName>
</protein>
<evidence type="ECO:0000259" key="18">
    <source>
        <dbReference type="PROSITE" id="PS50885"/>
    </source>
</evidence>
<keyword evidence="4" id="KW-1003">Cell membrane</keyword>
<dbReference type="InterPro" id="IPR003661">
    <property type="entry name" value="HisK_dim/P_dom"/>
</dbReference>
<evidence type="ECO:0000256" key="6">
    <source>
        <dbReference type="ARBA" id="ARBA00022679"/>
    </source>
</evidence>
<dbReference type="EC" id="2.7.13.3" evidence="3"/>
<dbReference type="SMART" id="SM00387">
    <property type="entry name" value="HATPase_c"/>
    <property type="match status" value="1"/>
</dbReference>
<organism evidence="19 20">
    <name type="scientific">candidate division WWE3 bacterium RIFCSPLOWO2_01_FULL_39_13</name>
    <dbReference type="NCBI Taxonomy" id="1802624"/>
    <lineage>
        <taxon>Bacteria</taxon>
        <taxon>Katanobacteria</taxon>
    </lineage>
</organism>
<evidence type="ECO:0000256" key="15">
    <source>
        <dbReference type="SAM" id="Phobius"/>
    </source>
</evidence>
<dbReference type="InterPro" id="IPR035965">
    <property type="entry name" value="PAS-like_dom_sf"/>
</dbReference>
<keyword evidence="5" id="KW-0597">Phosphoprotein</keyword>
<name>A0A1F4V537_UNCKA</name>
<dbReference type="Pfam" id="PF02743">
    <property type="entry name" value="dCache_1"/>
    <property type="match status" value="1"/>
</dbReference>
<evidence type="ECO:0000256" key="8">
    <source>
        <dbReference type="ARBA" id="ARBA00022741"/>
    </source>
</evidence>
<dbReference type="CDD" id="cd00075">
    <property type="entry name" value="HATPase"/>
    <property type="match status" value="1"/>
</dbReference>
<feature type="coiled-coil region" evidence="14">
    <location>
        <begin position="351"/>
        <end position="378"/>
    </location>
</feature>
<dbReference type="CDD" id="cd12912">
    <property type="entry name" value="PDC2_MCP_like"/>
    <property type="match status" value="1"/>
</dbReference>